<dbReference type="InterPro" id="IPR037208">
    <property type="entry name" value="Spo0E-like_sf"/>
</dbReference>
<dbReference type="Gene3D" id="4.10.280.10">
    <property type="entry name" value="Helix-loop-helix DNA-binding domain"/>
    <property type="match status" value="1"/>
</dbReference>
<dbReference type="HOGENOM" id="CLU_3044009_0_0_9"/>
<sequence>MNIKDNPEQIKEQIKKVKKKLNQTVKTKDDFSRDEVINLSQKLDELINKLLRNT</sequence>
<dbReference type="SUPFAM" id="SSF140500">
    <property type="entry name" value="BAS1536-like"/>
    <property type="match status" value="1"/>
</dbReference>
<protein>
    <submittedName>
        <fullName evidence="1">Spo0E like sporulation regulatory protein</fullName>
    </submittedName>
</protein>
<accession>L0K851</accession>
<reference evidence="2" key="1">
    <citation type="submission" date="2012-02" db="EMBL/GenBank/DDBJ databases">
        <title>The complete genome of Halobacteroides halobius DSM 5150.</title>
        <authorList>
            <person name="Lucas S."/>
            <person name="Copeland A."/>
            <person name="Lapidus A."/>
            <person name="Glavina del Rio T."/>
            <person name="Dalin E."/>
            <person name="Tice H."/>
            <person name="Bruce D."/>
            <person name="Goodwin L."/>
            <person name="Pitluck S."/>
            <person name="Peters L."/>
            <person name="Mikhailova N."/>
            <person name="Gu W."/>
            <person name="Kyrpides N."/>
            <person name="Mavromatis K."/>
            <person name="Ivanova N."/>
            <person name="Brettin T."/>
            <person name="Detter J.C."/>
            <person name="Han C."/>
            <person name="Larimer F."/>
            <person name="Land M."/>
            <person name="Hauser L."/>
            <person name="Markowitz V."/>
            <person name="Cheng J.-F."/>
            <person name="Hugenholtz P."/>
            <person name="Woyke T."/>
            <person name="Wu D."/>
            <person name="Tindall B."/>
            <person name="Pomrenke H."/>
            <person name="Brambilla E."/>
            <person name="Klenk H.-P."/>
            <person name="Eisen J.A."/>
        </authorList>
    </citation>
    <scope>NUCLEOTIDE SEQUENCE [LARGE SCALE GENOMIC DNA]</scope>
    <source>
        <strain evidence="2">ATCC 35273 / DSM 5150 / MD-1</strain>
    </source>
</reference>
<evidence type="ECO:0000313" key="2">
    <source>
        <dbReference type="Proteomes" id="UP000010880"/>
    </source>
</evidence>
<organism evidence="1 2">
    <name type="scientific">Halobacteroides halobius (strain ATCC 35273 / DSM 5150 / MD-1)</name>
    <dbReference type="NCBI Taxonomy" id="748449"/>
    <lineage>
        <taxon>Bacteria</taxon>
        <taxon>Bacillati</taxon>
        <taxon>Bacillota</taxon>
        <taxon>Clostridia</taxon>
        <taxon>Halanaerobiales</taxon>
        <taxon>Halobacteroidaceae</taxon>
        <taxon>Halobacteroides</taxon>
    </lineage>
</organism>
<dbReference type="Proteomes" id="UP000010880">
    <property type="component" value="Chromosome"/>
</dbReference>
<dbReference type="EMBL" id="CP003359">
    <property type="protein sequence ID" value="AGB40725.1"/>
    <property type="molecule type" value="Genomic_DNA"/>
</dbReference>
<gene>
    <name evidence="1" type="ordered locus">Halha_0753</name>
</gene>
<dbReference type="AlphaFoldDB" id="L0K851"/>
<proteinExistence type="predicted"/>
<name>L0K851_HALHC</name>
<dbReference type="InterPro" id="IPR036638">
    <property type="entry name" value="HLH_DNA-bd_sf"/>
</dbReference>
<dbReference type="KEGG" id="hhl:Halha_0753"/>
<dbReference type="RefSeq" id="WP_015326450.1">
    <property type="nucleotide sequence ID" value="NC_019978.1"/>
</dbReference>
<dbReference type="InterPro" id="IPR018540">
    <property type="entry name" value="Spo0E-like"/>
</dbReference>
<dbReference type="GO" id="GO:0046983">
    <property type="term" value="F:protein dimerization activity"/>
    <property type="evidence" value="ECO:0007669"/>
    <property type="project" value="InterPro"/>
</dbReference>
<dbReference type="STRING" id="748449.Halha_0753"/>
<dbReference type="Pfam" id="PF09388">
    <property type="entry name" value="SpoOE-like"/>
    <property type="match status" value="1"/>
</dbReference>
<keyword evidence="2" id="KW-1185">Reference proteome</keyword>
<dbReference type="GO" id="GO:0043937">
    <property type="term" value="P:regulation of sporulation"/>
    <property type="evidence" value="ECO:0007669"/>
    <property type="project" value="InterPro"/>
</dbReference>
<evidence type="ECO:0000313" key="1">
    <source>
        <dbReference type="EMBL" id="AGB40725.1"/>
    </source>
</evidence>